<gene>
    <name evidence="1" type="ORF">SDC9_84158</name>
</gene>
<name>A0A644Z9H8_9ZZZZ</name>
<dbReference type="EMBL" id="VSSQ01007985">
    <property type="protein sequence ID" value="MPM37540.1"/>
    <property type="molecule type" value="Genomic_DNA"/>
</dbReference>
<proteinExistence type="predicted"/>
<reference evidence="1" key="1">
    <citation type="submission" date="2019-08" db="EMBL/GenBank/DDBJ databases">
        <authorList>
            <person name="Kucharzyk K."/>
            <person name="Murdoch R.W."/>
            <person name="Higgins S."/>
            <person name="Loffler F."/>
        </authorList>
    </citation>
    <scope>NUCLEOTIDE SEQUENCE</scope>
</reference>
<evidence type="ECO:0000313" key="1">
    <source>
        <dbReference type="EMBL" id="MPM37540.1"/>
    </source>
</evidence>
<comment type="caution">
    <text evidence="1">The sequence shown here is derived from an EMBL/GenBank/DDBJ whole genome shotgun (WGS) entry which is preliminary data.</text>
</comment>
<sequence>MIWIHNPDAVGANQRCLMLVRQERHLFLHFFTYRSHFGKSGREHNDSFGIFLFKKAFYNRDTQVGRNSQDGQIDLWQFRYIPEGLHPLNVFVLWVYSIEASFKRSVFHVIKCFSAGFFDVLRSTDHGNAFRVYQLERYHI</sequence>
<accession>A0A644Z9H8</accession>
<organism evidence="1">
    <name type="scientific">bioreactor metagenome</name>
    <dbReference type="NCBI Taxonomy" id="1076179"/>
    <lineage>
        <taxon>unclassified sequences</taxon>
        <taxon>metagenomes</taxon>
        <taxon>ecological metagenomes</taxon>
    </lineage>
</organism>
<dbReference type="AlphaFoldDB" id="A0A644Z9H8"/>
<protein>
    <submittedName>
        <fullName evidence="1">Uncharacterized protein</fullName>
    </submittedName>
</protein>